<evidence type="ECO:0000313" key="4">
    <source>
        <dbReference type="Proteomes" id="UP001595636"/>
    </source>
</evidence>
<comment type="caution">
    <text evidence="3">The sequence shown here is derived from an EMBL/GenBank/DDBJ whole genome shotgun (WGS) entry which is preliminary data.</text>
</comment>
<evidence type="ECO:0000259" key="2">
    <source>
        <dbReference type="Pfam" id="PF26604"/>
    </source>
</evidence>
<dbReference type="RefSeq" id="WP_390277865.1">
    <property type="nucleotide sequence ID" value="NZ_JBHRYH010000016.1"/>
</dbReference>
<sequence length="79" mass="8636">MELHVLVGLFGSACYVIAYALVQLRKLQMTAKSYACLNIAGCVCSLYSLSFDFNLAAFVSQAFWLLFTLVGMCPGNRTA</sequence>
<gene>
    <name evidence="3" type="ORF">ACFOKJ_07035</name>
</gene>
<protein>
    <submittedName>
        <fullName evidence="3">Cyclic nucleotide-binding protein</fullName>
    </submittedName>
</protein>
<organism evidence="3 4">
    <name type="scientific">Vogesella amnigena</name>
    <dbReference type="NCBI Taxonomy" id="1507449"/>
    <lineage>
        <taxon>Bacteria</taxon>
        <taxon>Pseudomonadati</taxon>
        <taxon>Pseudomonadota</taxon>
        <taxon>Betaproteobacteria</taxon>
        <taxon>Neisseriales</taxon>
        <taxon>Chromobacteriaceae</taxon>
        <taxon>Vogesella</taxon>
    </lineage>
</organism>
<feature type="domain" description="CBU-0592-like" evidence="2">
    <location>
        <begin position="6"/>
        <end position="73"/>
    </location>
</feature>
<feature type="transmembrane region" description="Helical" evidence="1">
    <location>
        <begin position="6"/>
        <end position="24"/>
    </location>
</feature>
<keyword evidence="4" id="KW-1185">Reference proteome</keyword>
<keyword evidence="1" id="KW-0472">Membrane</keyword>
<dbReference type="InterPro" id="IPR058058">
    <property type="entry name" value="CBU_0592-like"/>
</dbReference>
<dbReference type="EMBL" id="JBHRYH010000016">
    <property type="protein sequence ID" value="MFC3625891.1"/>
    <property type="molecule type" value="Genomic_DNA"/>
</dbReference>
<dbReference type="NCBIfam" id="NF047864">
    <property type="entry name" value="CBU_0592_membra"/>
    <property type="match status" value="1"/>
</dbReference>
<dbReference type="Pfam" id="PF26604">
    <property type="entry name" value="CBU_0592"/>
    <property type="match status" value="1"/>
</dbReference>
<accession>A0ABV7TT33</accession>
<evidence type="ECO:0000313" key="3">
    <source>
        <dbReference type="EMBL" id="MFC3625891.1"/>
    </source>
</evidence>
<keyword evidence="1" id="KW-0812">Transmembrane</keyword>
<evidence type="ECO:0000256" key="1">
    <source>
        <dbReference type="SAM" id="Phobius"/>
    </source>
</evidence>
<dbReference type="Proteomes" id="UP001595636">
    <property type="component" value="Unassembled WGS sequence"/>
</dbReference>
<reference evidence="4" key="1">
    <citation type="journal article" date="2019" name="Int. J. Syst. Evol. Microbiol.">
        <title>The Global Catalogue of Microorganisms (GCM) 10K type strain sequencing project: providing services to taxonomists for standard genome sequencing and annotation.</title>
        <authorList>
            <consortium name="The Broad Institute Genomics Platform"/>
            <consortium name="The Broad Institute Genome Sequencing Center for Infectious Disease"/>
            <person name="Wu L."/>
            <person name="Ma J."/>
        </authorList>
    </citation>
    <scope>NUCLEOTIDE SEQUENCE [LARGE SCALE GENOMIC DNA]</scope>
    <source>
        <strain evidence="4">KCTC 42195</strain>
    </source>
</reference>
<keyword evidence="1" id="KW-1133">Transmembrane helix</keyword>
<name>A0ABV7TT33_9NEIS</name>
<proteinExistence type="predicted"/>